<keyword evidence="3" id="KW-1185">Reference proteome</keyword>
<evidence type="ECO:0000256" key="1">
    <source>
        <dbReference type="SAM" id="Phobius"/>
    </source>
</evidence>
<accession>A0ABR8P2V0</accession>
<proteinExistence type="predicted"/>
<dbReference type="RefSeq" id="WP_191595884.1">
    <property type="nucleotide sequence ID" value="NZ_JACYFC010000006.1"/>
</dbReference>
<protein>
    <recommendedName>
        <fullName evidence="4">General secretion pathway protein L</fullName>
    </recommendedName>
</protein>
<name>A0ABR8P2V0_9GAMM</name>
<evidence type="ECO:0000313" key="2">
    <source>
        <dbReference type="EMBL" id="MBD5772498.1"/>
    </source>
</evidence>
<keyword evidence="1" id="KW-1133">Transmembrane helix</keyword>
<keyword evidence="1" id="KW-0472">Membrane</keyword>
<evidence type="ECO:0008006" key="4">
    <source>
        <dbReference type="Google" id="ProtNLM"/>
    </source>
</evidence>
<keyword evidence="1" id="KW-0812">Transmembrane</keyword>
<dbReference type="EMBL" id="JACYFC010000006">
    <property type="protein sequence ID" value="MBD5772498.1"/>
    <property type="molecule type" value="Genomic_DNA"/>
</dbReference>
<organism evidence="2 3">
    <name type="scientific">Marinomonas colpomeniae</name>
    <dbReference type="NCBI Taxonomy" id="2774408"/>
    <lineage>
        <taxon>Bacteria</taxon>
        <taxon>Pseudomonadati</taxon>
        <taxon>Pseudomonadota</taxon>
        <taxon>Gammaproteobacteria</taxon>
        <taxon>Oceanospirillales</taxon>
        <taxon>Oceanospirillaceae</taxon>
        <taxon>Marinomonas</taxon>
    </lineage>
</organism>
<gene>
    <name evidence="2" type="ORF">IF202_15780</name>
</gene>
<comment type="caution">
    <text evidence="2">The sequence shown here is derived from an EMBL/GenBank/DDBJ whole genome shotgun (WGS) entry which is preliminary data.</text>
</comment>
<evidence type="ECO:0000313" key="3">
    <source>
        <dbReference type="Proteomes" id="UP000604161"/>
    </source>
</evidence>
<reference evidence="2 3" key="1">
    <citation type="submission" date="2020-09" db="EMBL/GenBank/DDBJ databases">
        <title>Marinomonas sp. nov., isolated from the cysticercosis algae of Qingdao, China.</title>
        <authorList>
            <person name="Sun X."/>
        </authorList>
    </citation>
    <scope>NUCLEOTIDE SEQUENCE [LARGE SCALE GENOMIC DNA]</scope>
    <source>
        <strain evidence="2 3">SM2066</strain>
    </source>
</reference>
<feature type="transmembrane region" description="Helical" evidence="1">
    <location>
        <begin position="189"/>
        <end position="208"/>
    </location>
</feature>
<dbReference type="Proteomes" id="UP000604161">
    <property type="component" value="Unassembled WGS sequence"/>
</dbReference>
<sequence>MKLMTGYSVAVYTAENCALYDLDELDEVVDYLDQSHCSLPDKAQLISIQKNFSTCHHPNTSNLMILIPDDWLSISQHKLDTSIPSALLPLASLSYAVETTFSTPEALLFSYQQEAIQPKQCQLTVFACSADWYEQLCLPFKELGASCLVMSIRQWKTLKLGNKSWSYLSKRALSVYQPDYEKRKKRKRLWICLVLLSALTHSVAYGYYLSLRKNTEQALVDRQSVLAEKALWVSAQNSSVFVESALTLVQALPPSVRLVSFNGEPDVVSFQLTLSWTDLNILLVNWRKQYPSWHWQIERLFPLTDSYQQQPDQQLHKLQLDQFKEDPSLSLDNVSSKEQEVVDVSVSIFKK</sequence>